<dbReference type="InterPro" id="IPR050268">
    <property type="entry name" value="NADH-dep_flavin_reductase"/>
</dbReference>
<organism evidence="3 4">
    <name type="scientific">Eilatimonas milleporae</name>
    <dbReference type="NCBI Taxonomy" id="911205"/>
    <lineage>
        <taxon>Bacteria</taxon>
        <taxon>Pseudomonadati</taxon>
        <taxon>Pseudomonadota</taxon>
        <taxon>Alphaproteobacteria</taxon>
        <taxon>Kordiimonadales</taxon>
        <taxon>Kordiimonadaceae</taxon>
        <taxon>Eilatimonas</taxon>
    </lineage>
</organism>
<dbReference type="InterPro" id="IPR002563">
    <property type="entry name" value="Flavin_Rdtase-like_dom"/>
</dbReference>
<protein>
    <submittedName>
        <fullName evidence="3">Flavin reductase (NADH)/flavin reductase</fullName>
    </submittedName>
</protein>
<dbReference type="GO" id="GO:0006208">
    <property type="term" value="P:pyrimidine nucleobase catabolic process"/>
    <property type="evidence" value="ECO:0007669"/>
    <property type="project" value="TreeGrafter"/>
</dbReference>
<evidence type="ECO:0000313" key="4">
    <source>
        <dbReference type="Proteomes" id="UP000271227"/>
    </source>
</evidence>
<evidence type="ECO:0000313" key="3">
    <source>
        <dbReference type="EMBL" id="RMB04886.1"/>
    </source>
</evidence>
<evidence type="ECO:0000256" key="1">
    <source>
        <dbReference type="ARBA" id="ARBA00023002"/>
    </source>
</evidence>
<dbReference type="SUPFAM" id="SSF50475">
    <property type="entry name" value="FMN-binding split barrel"/>
    <property type="match status" value="1"/>
</dbReference>
<dbReference type="Proteomes" id="UP000271227">
    <property type="component" value="Unassembled WGS sequence"/>
</dbReference>
<dbReference type="RefSeq" id="WP_121939143.1">
    <property type="nucleotide sequence ID" value="NZ_REFR01000012.1"/>
</dbReference>
<dbReference type="OrthoDB" id="9789254at2"/>
<dbReference type="InParanoid" id="A0A3M0CDR4"/>
<proteinExistence type="predicted"/>
<keyword evidence="1" id="KW-0560">Oxidoreductase</keyword>
<dbReference type="PANTHER" id="PTHR30466">
    <property type="entry name" value="FLAVIN REDUCTASE"/>
    <property type="match status" value="1"/>
</dbReference>
<keyword evidence="4" id="KW-1185">Reference proteome</keyword>
<name>A0A3M0CDR4_9PROT</name>
<reference evidence="3 4" key="1">
    <citation type="submission" date="2018-10" db="EMBL/GenBank/DDBJ databases">
        <title>Genomic Encyclopedia of Archaeal and Bacterial Type Strains, Phase II (KMG-II): from individual species to whole genera.</title>
        <authorList>
            <person name="Goeker M."/>
        </authorList>
    </citation>
    <scope>NUCLEOTIDE SEQUENCE [LARGE SCALE GENOMIC DNA]</scope>
    <source>
        <strain evidence="3 4">DSM 25217</strain>
    </source>
</reference>
<gene>
    <name evidence="3" type="ORF">BXY39_2457</name>
</gene>
<dbReference type="InterPro" id="IPR012349">
    <property type="entry name" value="Split_barrel_FMN-bd"/>
</dbReference>
<accession>A0A3M0CDR4</accession>
<dbReference type="PANTHER" id="PTHR30466:SF1">
    <property type="entry name" value="FMN REDUCTASE (NADH) RUTF"/>
    <property type="match status" value="1"/>
</dbReference>
<dbReference type="FunCoup" id="A0A3M0CDR4">
    <property type="interactions" value="43"/>
</dbReference>
<comment type="caution">
    <text evidence="3">The sequence shown here is derived from an EMBL/GenBank/DDBJ whole genome shotgun (WGS) entry which is preliminary data.</text>
</comment>
<dbReference type="SMART" id="SM00903">
    <property type="entry name" value="Flavin_Reduct"/>
    <property type="match status" value="1"/>
</dbReference>
<dbReference type="GO" id="GO:0010181">
    <property type="term" value="F:FMN binding"/>
    <property type="evidence" value="ECO:0007669"/>
    <property type="project" value="InterPro"/>
</dbReference>
<dbReference type="GO" id="GO:0042602">
    <property type="term" value="F:riboflavin reductase (NADPH) activity"/>
    <property type="evidence" value="ECO:0007669"/>
    <property type="project" value="TreeGrafter"/>
</dbReference>
<dbReference type="AlphaFoldDB" id="A0A3M0CDR4"/>
<evidence type="ECO:0000259" key="2">
    <source>
        <dbReference type="SMART" id="SM00903"/>
    </source>
</evidence>
<sequence>MAVTDDVFRAGMRRLGGAVTIVTTTDGVQRAGLTATAVTSLSAAPPRLLACINRQGATYETLSRGRALCVNVLSTAHQDLARRFAGLDGCAETERFNDGALWATGATGAPRLIDALVSFDCRVDSILDTGSHGVVIGEIETITVDAEESAPLFYRDGHWATLSAIAAL</sequence>
<dbReference type="Gene3D" id="2.30.110.10">
    <property type="entry name" value="Electron Transport, Fmn-binding Protein, Chain A"/>
    <property type="match status" value="1"/>
</dbReference>
<feature type="domain" description="Flavin reductase like" evidence="2">
    <location>
        <begin position="12"/>
        <end position="161"/>
    </location>
</feature>
<dbReference type="Pfam" id="PF01613">
    <property type="entry name" value="Flavin_Reduct"/>
    <property type="match status" value="1"/>
</dbReference>
<dbReference type="EMBL" id="REFR01000012">
    <property type="protein sequence ID" value="RMB04886.1"/>
    <property type="molecule type" value="Genomic_DNA"/>
</dbReference>